<keyword evidence="6 11" id="KW-0418">Kinase</keyword>
<evidence type="ECO:0000313" key="12">
    <source>
        <dbReference type="Proteomes" id="UP000006866"/>
    </source>
</evidence>
<dbReference type="EC" id="2.7.13.3" evidence="2"/>
<dbReference type="PROSITE" id="PS50109">
    <property type="entry name" value="HIS_KIN"/>
    <property type="match status" value="1"/>
</dbReference>
<keyword evidence="9" id="KW-0812">Transmembrane</keyword>
<dbReference type="eggNOG" id="COG4191">
    <property type="taxonomic scope" value="Bacteria"/>
</dbReference>
<dbReference type="InterPro" id="IPR004358">
    <property type="entry name" value="Sig_transdc_His_kin-like_C"/>
</dbReference>
<dbReference type="STRING" id="572479.Hprae_0025"/>
<dbReference type="Gene3D" id="1.10.287.130">
    <property type="match status" value="1"/>
</dbReference>
<keyword evidence="8" id="KW-0902">Two-component regulatory system</keyword>
<evidence type="ECO:0000259" key="10">
    <source>
        <dbReference type="PROSITE" id="PS50109"/>
    </source>
</evidence>
<dbReference type="AlphaFoldDB" id="E3DLK6"/>
<dbReference type="InterPro" id="IPR036097">
    <property type="entry name" value="HisK_dim/P_sf"/>
</dbReference>
<dbReference type="InterPro" id="IPR005467">
    <property type="entry name" value="His_kinase_dom"/>
</dbReference>
<evidence type="ECO:0000256" key="4">
    <source>
        <dbReference type="ARBA" id="ARBA00022679"/>
    </source>
</evidence>
<evidence type="ECO:0000256" key="6">
    <source>
        <dbReference type="ARBA" id="ARBA00022777"/>
    </source>
</evidence>
<dbReference type="PATRIC" id="fig|572479.3.peg.26"/>
<dbReference type="RefSeq" id="WP_014552221.1">
    <property type="nucleotide sequence ID" value="NC_017455.1"/>
</dbReference>
<gene>
    <name evidence="11" type="ordered locus">Hprae_0025</name>
</gene>
<dbReference type="Gene3D" id="3.30.565.10">
    <property type="entry name" value="Histidine kinase-like ATPase, C-terminal domain"/>
    <property type="match status" value="1"/>
</dbReference>
<dbReference type="GO" id="GO:0000155">
    <property type="term" value="F:phosphorelay sensor kinase activity"/>
    <property type="evidence" value="ECO:0007669"/>
    <property type="project" value="InterPro"/>
</dbReference>
<dbReference type="InterPro" id="IPR036890">
    <property type="entry name" value="HATPase_C_sf"/>
</dbReference>
<protein>
    <recommendedName>
        <fullName evidence="2">histidine kinase</fullName>
        <ecNumber evidence="2">2.7.13.3</ecNumber>
    </recommendedName>
</protein>
<reference evidence="12" key="1">
    <citation type="submission" date="2010-10" db="EMBL/GenBank/DDBJ databases">
        <title>The complete genome of Halanaerobium praevalens DSM 2228.</title>
        <authorList>
            <consortium name="US DOE Joint Genome Institute (JGI-PGF)"/>
            <person name="Lucas S."/>
            <person name="Copeland A."/>
            <person name="Lapidus A."/>
            <person name="Glavina del Rio T."/>
            <person name="Dalin E."/>
            <person name="Tice H."/>
            <person name="Bruce D."/>
            <person name="Goodwin L."/>
            <person name="Pitluck S."/>
            <person name="Kyrpides N."/>
            <person name="Mavromatis K."/>
            <person name="Ivanova N."/>
            <person name="Ovchinnikova G."/>
            <person name="Chertkov O."/>
            <person name="Detter J.C."/>
            <person name="Han C."/>
            <person name="Larimer F."/>
            <person name="Land M."/>
            <person name="Hauser L."/>
            <person name="Markowitz V."/>
            <person name="Cheng J.-F."/>
            <person name="Hugenholtz P."/>
            <person name="Woyke T."/>
            <person name="Wu D."/>
            <person name="Tindall B."/>
            <person name="Pomrenke H.G."/>
            <person name="Brambilla E."/>
            <person name="Klenk H.-P."/>
            <person name="Eisen J.A."/>
        </authorList>
    </citation>
    <scope>NUCLEOTIDE SEQUENCE [LARGE SCALE GENOMIC DNA]</scope>
    <source>
        <strain evidence="12">ATCC 33744 / DSM 2228 / GSL</strain>
    </source>
</reference>
<keyword evidence="12" id="KW-1185">Reference proteome</keyword>
<dbReference type="SMART" id="SM00387">
    <property type="entry name" value="HATPase_c"/>
    <property type="match status" value="1"/>
</dbReference>
<evidence type="ECO:0000256" key="8">
    <source>
        <dbReference type="ARBA" id="ARBA00023012"/>
    </source>
</evidence>
<keyword evidence="3" id="KW-0597">Phosphoprotein</keyword>
<dbReference type="InterPro" id="IPR003661">
    <property type="entry name" value="HisK_dim/P_dom"/>
</dbReference>
<dbReference type="PANTHER" id="PTHR43065:SF10">
    <property type="entry name" value="PEROXIDE STRESS-ACTIVATED HISTIDINE KINASE MAK3"/>
    <property type="match status" value="1"/>
</dbReference>
<evidence type="ECO:0000256" key="1">
    <source>
        <dbReference type="ARBA" id="ARBA00000085"/>
    </source>
</evidence>
<keyword evidence="5" id="KW-0547">Nucleotide-binding</keyword>
<dbReference type="EMBL" id="CP002175">
    <property type="protein sequence ID" value="ADO76186.1"/>
    <property type="molecule type" value="Genomic_DNA"/>
</dbReference>
<dbReference type="PRINTS" id="PR00344">
    <property type="entry name" value="BCTRLSENSOR"/>
</dbReference>
<dbReference type="SMART" id="SM00388">
    <property type="entry name" value="HisKA"/>
    <property type="match status" value="1"/>
</dbReference>
<dbReference type="KEGG" id="hpk:Hprae_0025"/>
<keyword evidence="7" id="KW-0067">ATP-binding</keyword>
<organism evidence="11 12">
    <name type="scientific">Halanaerobium praevalens (strain ATCC 33744 / DSM 2228 / GSL)</name>
    <dbReference type="NCBI Taxonomy" id="572479"/>
    <lineage>
        <taxon>Bacteria</taxon>
        <taxon>Bacillati</taxon>
        <taxon>Bacillota</taxon>
        <taxon>Clostridia</taxon>
        <taxon>Halanaerobiales</taxon>
        <taxon>Halanaerobiaceae</taxon>
        <taxon>Halanaerobium</taxon>
    </lineage>
</organism>
<name>E3DLK6_HALPG</name>
<keyword evidence="9" id="KW-0472">Membrane</keyword>
<feature type="transmembrane region" description="Helical" evidence="9">
    <location>
        <begin position="6"/>
        <end position="27"/>
    </location>
</feature>
<evidence type="ECO:0000256" key="7">
    <source>
        <dbReference type="ARBA" id="ARBA00022840"/>
    </source>
</evidence>
<dbReference type="PANTHER" id="PTHR43065">
    <property type="entry name" value="SENSOR HISTIDINE KINASE"/>
    <property type="match status" value="1"/>
</dbReference>
<evidence type="ECO:0000256" key="5">
    <source>
        <dbReference type="ARBA" id="ARBA00022741"/>
    </source>
</evidence>
<keyword evidence="9" id="KW-1133">Transmembrane helix</keyword>
<reference evidence="11 12" key="2">
    <citation type="journal article" date="2011" name="Stand. Genomic Sci.">
        <title>Complete genome sequence of the extremely halophilic Halanaerobium praevalens type strain (GSL).</title>
        <authorList>
            <person name="Ivanova N."/>
            <person name="Sikorski J."/>
            <person name="Chertkov O."/>
            <person name="Nolan M."/>
            <person name="Lucas S."/>
            <person name="Hammon N."/>
            <person name="Deshpande S."/>
            <person name="Cheng J.F."/>
            <person name="Tapia R."/>
            <person name="Han C."/>
            <person name="Goodwin L."/>
            <person name="Pitluck S."/>
            <person name="Huntemann M."/>
            <person name="Liolios K."/>
            <person name="Pagani I."/>
            <person name="Mavromatis K."/>
            <person name="Ovchinikova G."/>
            <person name="Pati A."/>
            <person name="Chen A."/>
            <person name="Palaniappan K."/>
            <person name="Land M."/>
            <person name="Hauser L."/>
            <person name="Brambilla E.M."/>
            <person name="Kannan K.P."/>
            <person name="Rohde M."/>
            <person name="Tindall B.J."/>
            <person name="Goker M."/>
            <person name="Detter J.C."/>
            <person name="Woyke T."/>
            <person name="Bristow J."/>
            <person name="Eisen J.A."/>
            <person name="Markowitz V."/>
            <person name="Hugenholtz P."/>
            <person name="Kyrpides N.C."/>
            <person name="Klenk H.P."/>
            <person name="Lapidus A."/>
        </authorList>
    </citation>
    <scope>NUCLEOTIDE SEQUENCE [LARGE SCALE GENOMIC DNA]</scope>
    <source>
        <strain evidence="12">ATCC 33744 / DSM 2228 / GSL</strain>
    </source>
</reference>
<feature type="transmembrane region" description="Helical" evidence="9">
    <location>
        <begin position="155"/>
        <end position="179"/>
    </location>
</feature>
<comment type="catalytic activity">
    <reaction evidence="1">
        <text>ATP + protein L-histidine = ADP + protein N-phospho-L-histidine.</text>
        <dbReference type="EC" id="2.7.13.3"/>
    </reaction>
</comment>
<evidence type="ECO:0000313" key="11">
    <source>
        <dbReference type="EMBL" id="ADO76186.1"/>
    </source>
</evidence>
<dbReference type="OrthoDB" id="9815750at2"/>
<dbReference type="GO" id="GO:0005524">
    <property type="term" value="F:ATP binding"/>
    <property type="evidence" value="ECO:0007669"/>
    <property type="project" value="UniProtKB-KW"/>
</dbReference>
<dbReference type="Pfam" id="PF00512">
    <property type="entry name" value="HisKA"/>
    <property type="match status" value="1"/>
</dbReference>
<evidence type="ECO:0000256" key="2">
    <source>
        <dbReference type="ARBA" id="ARBA00012438"/>
    </source>
</evidence>
<proteinExistence type="predicted"/>
<sequence>MSLKKRLIIYIMLIFLFVMVFVGYILISQQKDIFQEEIERRGRLLASTLAKISREPILVYEFSALNQNVLSFKGEKGVIEAKILNNKGRIVASIDKTEEGEFAAAKYFSDSKQSYFADKLLSIEKIKHNELEMGRAVIVLSLDSMNKKINYSVKMIVFILGISFVFLFIFINFASSYLLKPVILLTNLVRKIPDSKFEIEALKKQNPPAELEELYNSIIWMYEEMLLIRKRLIEKTQMATIGKMSAYFAHEIRNPLEAMSGAVEVLKIKGDFSNSNKMFFDIIKEEIATLNSFLDEFLNFTRIKSYSFEKFNLPKLIKDIIILLKPMFKAKNIELVFDFAENEILIEADLNKIKSVITNILLNAKDAIKEKGLVKIELTKKQDLIEIRITDDGQGINKADLDKIFNPFFSTKKAGNGIGLSIAKEIIEAHKGKILVNSTANTIFRIQLPLSEDDINEKNSNS</sequence>
<dbReference type="InterPro" id="IPR003594">
    <property type="entry name" value="HATPase_dom"/>
</dbReference>
<dbReference type="CDD" id="cd00082">
    <property type="entry name" value="HisKA"/>
    <property type="match status" value="1"/>
</dbReference>
<keyword evidence="4" id="KW-0808">Transferase</keyword>
<dbReference type="HOGENOM" id="CLU_000445_89_29_9"/>
<dbReference type="Proteomes" id="UP000006866">
    <property type="component" value="Chromosome"/>
</dbReference>
<evidence type="ECO:0000256" key="3">
    <source>
        <dbReference type="ARBA" id="ARBA00022553"/>
    </source>
</evidence>
<evidence type="ECO:0000256" key="9">
    <source>
        <dbReference type="SAM" id="Phobius"/>
    </source>
</evidence>
<dbReference type="SUPFAM" id="SSF47384">
    <property type="entry name" value="Homodimeric domain of signal transducing histidine kinase"/>
    <property type="match status" value="1"/>
</dbReference>
<dbReference type="SUPFAM" id="SSF55874">
    <property type="entry name" value="ATPase domain of HSP90 chaperone/DNA topoisomerase II/histidine kinase"/>
    <property type="match status" value="1"/>
</dbReference>
<feature type="domain" description="Histidine kinase" evidence="10">
    <location>
        <begin position="247"/>
        <end position="452"/>
    </location>
</feature>
<dbReference type="Pfam" id="PF02518">
    <property type="entry name" value="HATPase_c"/>
    <property type="match status" value="1"/>
</dbReference>
<accession>E3DLK6</accession>